<evidence type="ECO:0000256" key="1">
    <source>
        <dbReference type="SAM" id="MobiDB-lite"/>
    </source>
</evidence>
<protein>
    <submittedName>
        <fullName evidence="2">Uncharacterized protein</fullName>
    </submittedName>
</protein>
<accession>A0ABN8INW5</accession>
<evidence type="ECO:0000313" key="2">
    <source>
        <dbReference type="EMBL" id="CAH2061750.1"/>
    </source>
</evidence>
<evidence type="ECO:0000313" key="3">
    <source>
        <dbReference type="Proteomes" id="UP000837857"/>
    </source>
</evidence>
<dbReference type="EMBL" id="OW152840">
    <property type="protein sequence ID" value="CAH2061750.1"/>
    <property type="molecule type" value="Genomic_DNA"/>
</dbReference>
<proteinExistence type="predicted"/>
<name>A0ABN8INW5_9NEOP</name>
<feature type="non-terminal residue" evidence="2">
    <location>
        <position position="77"/>
    </location>
</feature>
<gene>
    <name evidence="2" type="ORF">IPOD504_LOCUS11421</name>
</gene>
<reference evidence="2" key="1">
    <citation type="submission" date="2022-03" db="EMBL/GenBank/DDBJ databases">
        <authorList>
            <person name="Martin H S."/>
        </authorList>
    </citation>
    <scope>NUCLEOTIDE SEQUENCE</scope>
</reference>
<feature type="compositionally biased region" description="Basic and acidic residues" evidence="1">
    <location>
        <begin position="64"/>
        <end position="77"/>
    </location>
</feature>
<sequence>MEGRIFALTLLTASAHSEPPLQGYNYHAPSAFGTANNYLPPRNGYIPPSGSYLPPSTHSSVSGLDHDGHGGHDHDVD</sequence>
<feature type="region of interest" description="Disordered" evidence="1">
    <location>
        <begin position="46"/>
        <end position="77"/>
    </location>
</feature>
<organism evidence="2 3">
    <name type="scientific">Iphiclides podalirius</name>
    <name type="common">scarce swallowtail</name>
    <dbReference type="NCBI Taxonomy" id="110791"/>
    <lineage>
        <taxon>Eukaryota</taxon>
        <taxon>Metazoa</taxon>
        <taxon>Ecdysozoa</taxon>
        <taxon>Arthropoda</taxon>
        <taxon>Hexapoda</taxon>
        <taxon>Insecta</taxon>
        <taxon>Pterygota</taxon>
        <taxon>Neoptera</taxon>
        <taxon>Endopterygota</taxon>
        <taxon>Lepidoptera</taxon>
        <taxon>Glossata</taxon>
        <taxon>Ditrysia</taxon>
        <taxon>Papilionoidea</taxon>
        <taxon>Papilionidae</taxon>
        <taxon>Papilioninae</taxon>
        <taxon>Iphiclides</taxon>
    </lineage>
</organism>
<dbReference type="Proteomes" id="UP000837857">
    <property type="component" value="Chromosome 28"/>
</dbReference>
<keyword evidence="3" id="KW-1185">Reference proteome</keyword>